<dbReference type="GO" id="GO:0016567">
    <property type="term" value="P:protein ubiquitination"/>
    <property type="evidence" value="ECO:0007669"/>
    <property type="project" value="UniProtKB-UniPathway"/>
</dbReference>
<sequence length="80" mass="9031">MGAPLNRLFWTTHELVTHDNFVYAIGGNDGSASLNSMERYDPKTNRWQIMPSMLARRSSVAVAVVECYSFEKVLLGKNHT</sequence>
<reference evidence="3" key="3">
    <citation type="submission" date="2019-06" db="EMBL/GenBank/DDBJ databases">
        <authorList>
            <person name="Poynton C."/>
            <person name="Hasenbein S."/>
            <person name="Benoit J.B."/>
            <person name="Sepulveda M.S."/>
            <person name="Poelchau M.F."/>
            <person name="Murali S.C."/>
            <person name="Chen S."/>
            <person name="Glastad K.M."/>
            <person name="Werren J.H."/>
            <person name="Vineis J.H."/>
            <person name="Bowen J.L."/>
            <person name="Friedrich M."/>
            <person name="Jones J."/>
            <person name="Robertson H.M."/>
            <person name="Feyereisen R."/>
            <person name="Mechler-Hickson A."/>
            <person name="Mathers N."/>
            <person name="Lee C.E."/>
            <person name="Colbourne J.K."/>
            <person name="Biales A."/>
            <person name="Johnston J.S."/>
            <person name="Wellborn G.A."/>
            <person name="Rosendale A.J."/>
            <person name="Cridge A.G."/>
            <person name="Munoz-Torres M.C."/>
            <person name="Bain P.A."/>
            <person name="Manny A.R."/>
            <person name="Major K.M."/>
            <person name="Lambert F.N."/>
            <person name="Vulpe C.D."/>
            <person name="Tuck P."/>
            <person name="Blalock B.J."/>
            <person name="Lin Y.-Y."/>
            <person name="Smith M.E."/>
            <person name="Ochoa-Acuna H."/>
            <person name="Chen M.-J.M."/>
            <person name="Childers C.P."/>
            <person name="Qu J."/>
            <person name="Dugan S."/>
            <person name="Lee S.L."/>
            <person name="Chao H."/>
            <person name="Dinh H."/>
            <person name="Han Y."/>
            <person name="Doddapaneni H."/>
            <person name="Worley K.C."/>
            <person name="Muzny D.M."/>
            <person name="Gibbs R.A."/>
            <person name="Richards S."/>
        </authorList>
    </citation>
    <scope>NUCLEOTIDE SEQUENCE</scope>
    <source>
        <strain evidence="3">HAZT.00-mixed</strain>
        <tissue evidence="3">Whole organism</tissue>
    </source>
</reference>
<keyword evidence="2" id="KW-0677">Repeat</keyword>
<accession>A0A6A0GNV7</accession>
<reference evidence="3" key="1">
    <citation type="submission" date="2014-08" db="EMBL/GenBank/DDBJ databases">
        <authorList>
            <person name="Murali S."/>
            <person name="Richards S."/>
            <person name="Bandaranaike D."/>
            <person name="Bellair M."/>
            <person name="Blankenburg K."/>
            <person name="Chao H."/>
            <person name="Dinh H."/>
            <person name="Doddapaneni H."/>
            <person name="Dugan-Rocha S."/>
            <person name="Elkadiri S."/>
            <person name="Gnanaolivu R."/>
            <person name="Hughes D."/>
            <person name="Lee S."/>
            <person name="Li M."/>
            <person name="Ming W."/>
            <person name="Munidasa M."/>
            <person name="Muniz J."/>
            <person name="Nguyen L."/>
            <person name="Osuji N."/>
            <person name="Pu L.-L."/>
            <person name="Puazo M."/>
            <person name="Skinner E."/>
            <person name="Qu C."/>
            <person name="Quiroz J."/>
            <person name="Raj R."/>
            <person name="Weissenberger G."/>
            <person name="Xin Y."/>
            <person name="Zou X."/>
            <person name="Han Y."/>
            <person name="Worley K."/>
            <person name="Muzny D."/>
            <person name="Gibbs R."/>
        </authorList>
    </citation>
    <scope>NUCLEOTIDE SEQUENCE</scope>
    <source>
        <strain evidence="3">HAZT.00-mixed</strain>
        <tissue evidence="3">Whole organism</tissue>
    </source>
</reference>
<protein>
    <submittedName>
        <fullName evidence="3">Uncharacterized protein</fullName>
    </submittedName>
</protein>
<evidence type="ECO:0000256" key="2">
    <source>
        <dbReference type="ARBA" id="ARBA00022737"/>
    </source>
</evidence>
<dbReference type="OrthoDB" id="45365at2759"/>
<dbReference type="SUPFAM" id="SSF117281">
    <property type="entry name" value="Kelch motif"/>
    <property type="match status" value="1"/>
</dbReference>
<dbReference type="Pfam" id="PF01344">
    <property type="entry name" value="Kelch_1"/>
    <property type="match status" value="1"/>
</dbReference>
<name>A0A6A0GNV7_HYAAZ</name>
<proteinExistence type="predicted"/>
<dbReference type="SMART" id="SM00612">
    <property type="entry name" value="Kelch"/>
    <property type="match status" value="1"/>
</dbReference>
<evidence type="ECO:0000256" key="1">
    <source>
        <dbReference type="ARBA" id="ARBA00022441"/>
    </source>
</evidence>
<dbReference type="PANTHER" id="PTHR46344:SF27">
    <property type="entry name" value="KELCH REPEAT SUPERFAMILY PROTEIN"/>
    <property type="match status" value="1"/>
</dbReference>
<keyword evidence="1" id="KW-0880">Kelch repeat</keyword>
<evidence type="ECO:0000313" key="3">
    <source>
        <dbReference type="EMBL" id="KAA0183377.1"/>
    </source>
</evidence>
<gene>
    <name evidence="3" type="ORF">HAZT_HAZT001996</name>
</gene>
<dbReference type="UniPathway" id="UPA00143"/>
<dbReference type="InterPro" id="IPR006652">
    <property type="entry name" value="Kelch_1"/>
</dbReference>
<dbReference type="InterPro" id="IPR015915">
    <property type="entry name" value="Kelch-typ_b-propeller"/>
</dbReference>
<organism evidence="3">
    <name type="scientific">Hyalella azteca</name>
    <name type="common">Amphipod</name>
    <dbReference type="NCBI Taxonomy" id="294128"/>
    <lineage>
        <taxon>Eukaryota</taxon>
        <taxon>Metazoa</taxon>
        <taxon>Ecdysozoa</taxon>
        <taxon>Arthropoda</taxon>
        <taxon>Crustacea</taxon>
        <taxon>Multicrustacea</taxon>
        <taxon>Malacostraca</taxon>
        <taxon>Eumalacostraca</taxon>
        <taxon>Peracarida</taxon>
        <taxon>Amphipoda</taxon>
        <taxon>Senticaudata</taxon>
        <taxon>Talitrida</taxon>
        <taxon>Talitroidea</taxon>
        <taxon>Hyalellidae</taxon>
        <taxon>Hyalella</taxon>
    </lineage>
</organism>
<comment type="caution">
    <text evidence="3">The sequence shown here is derived from an EMBL/GenBank/DDBJ whole genome shotgun (WGS) entry which is preliminary data.</text>
</comment>
<dbReference type="Gene3D" id="2.120.10.80">
    <property type="entry name" value="Kelch-type beta propeller"/>
    <property type="match status" value="1"/>
</dbReference>
<dbReference type="PRINTS" id="PR00501">
    <property type="entry name" value="KELCHREPEAT"/>
</dbReference>
<dbReference type="EMBL" id="JQDR03017794">
    <property type="protein sequence ID" value="KAA0183377.1"/>
    <property type="molecule type" value="Genomic_DNA"/>
</dbReference>
<dbReference type="AlphaFoldDB" id="A0A6A0GNV7"/>
<dbReference type="Proteomes" id="UP000711488">
    <property type="component" value="Unassembled WGS sequence"/>
</dbReference>
<dbReference type="PANTHER" id="PTHR46344">
    <property type="entry name" value="OS02G0202900 PROTEIN"/>
    <property type="match status" value="1"/>
</dbReference>
<reference evidence="3" key="2">
    <citation type="journal article" date="2018" name="Environ. Sci. Technol.">
        <title>The Toxicogenome of Hyalella azteca: A Model for Sediment Ecotoxicology and Evolutionary Toxicology.</title>
        <authorList>
            <person name="Poynton H.C."/>
            <person name="Hasenbein S."/>
            <person name="Benoit J.B."/>
            <person name="Sepulveda M.S."/>
            <person name="Poelchau M.F."/>
            <person name="Hughes D.S.T."/>
            <person name="Murali S.C."/>
            <person name="Chen S."/>
            <person name="Glastad K.M."/>
            <person name="Goodisman M.A.D."/>
            <person name="Werren J.H."/>
            <person name="Vineis J.H."/>
            <person name="Bowen J.L."/>
            <person name="Friedrich M."/>
            <person name="Jones J."/>
            <person name="Robertson H.M."/>
            <person name="Feyereisen R."/>
            <person name="Mechler-Hickson A."/>
            <person name="Mathers N."/>
            <person name="Lee C.E."/>
            <person name="Colbourne J.K."/>
            <person name="Biales A."/>
            <person name="Johnston J.S."/>
            <person name="Wellborn G.A."/>
            <person name="Rosendale A.J."/>
            <person name="Cridge A.G."/>
            <person name="Munoz-Torres M.C."/>
            <person name="Bain P.A."/>
            <person name="Manny A.R."/>
            <person name="Major K.M."/>
            <person name="Lambert F.N."/>
            <person name="Vulpe C.D."/>
            <person name="Tuck P."/>
            <person name="Blalock B.J."/>
            <person name="Lin Y.Y."/>
            <person name="Smith M.E."/>
            <person name="Ochoa-Acuna H."/>
            <person name="Chen M.M."/>
            <person name="Childers C.P."/>
            <person name="Qu J."/>
            <person name="Dugan S."/>
            <person name="Lee S.L."/>
            <person name="Chao H."/>
            <person name="Dinh H."/>
            <person name="Han Y."/>
            <person name="Doddapaneni H."/>
            <person name="Worley K.C."/>
            <person name="Muzny D.M."/>
            <person name="Gibbs R.A."/>
            <person name="Richards S."/>
        </authorList>
    </citation>
    <scope>NUCLEOTIDE SEQUENCE</scope>
    <source>
        <strain evidence="3">HAZT.00-mixed</strain>
        <tissue evidence="3">Whole organism</tissue>
    </source>
</reference>